<feature type="transmembrane region" description="Helical" evidence="8">
    <location>
        <begin position="45"/>
        <end position="66"/>
    </location>
</feature>
<dbReference type="SMART" id="SM00387">
    <property type="entry name" value="HATPase_c"/>
    <property type="match status" value="1"/>
</dbReference>
<comment type="catalytic activity">
    <reaction evidence="1">
        <text>ATP + protein L-histidine = ADP + protein N-phospho-L-histidine.</text>
        <dbReference type="EC" id="2.7.13.3"/>
    </reaction>
</comment>
<dbReference type="Gene3D" id="1.10.287.130">
    <property type="match status" value="1"/>
</dbReference>
<dbReference type="GO" id="GO:0004673">
    <property type="term" value="F:protein histidine kinase activity"/>
    <property type="evidence" value="ECO:0007669"/>
    <property type="project" value="UniProtKB-EC"/>
</dbReference>
<dbReference type="RefSeq" id="WP_204971211.1">
    <property type="nucleotide sequence ID" value="NZ_JAAZTS010000003.1"/>
</dbReference>
<dbReference type="Gene3D" id="3.30.565.10">
    <property type="entry name" value="Histidine kinase-like ATPase, C-terminal domain"/>
    <property type="match status" value="1"/>
</dbReference>
<gene>
    <name evidence="10" type="ORF">H6D15_04105</name>
</gene>
<dbReference type="Pfam" id="PF02518">
    <property type="entry name" value="HATPase_c"/>
    <property type="match status" value="1"/>
</dbReference>
<evidence type="ECO:0000256" key="6">
    <source>
        <dbReference type="ARBA" id="ARBA00022840"/>
    </source>
</evidence>
<dbReference type="AlphaFoldDB" id="A0AA41D6T7"/>
<dbReference type="GO" id="GO:0000160">
    <property type="term" value="P:phosphorelay signal transduction system"/>
    <property type="evidence" value="ECO:0007669"/>
    <property type="project" value="UniProtKB-KW"/>
</dbReference>
<dbReference type="PANTHER" id="PTHR43065">
    <property type="entry name" value="SENSOR HISTIDINE KINASE"/>
    <property type="match status" value="1"/>
</dbReference>
<dbReference type="SUPFAM" id="SSF55874">
    <property type="entry name" value="ATPase domain of HSP90 chaperone/DNA topoisomerase II/histidine kinase"/>
    <property type="match status" value="1"/>
</dbReference>
<evidence type="ECO:0000256" key="7">
    <source>
        <dbReference type="ARBA" id="ARBA00023012"/>
    </source>
</evidence>
<sequence length="456" mass="51434">MSFRNLSQYYSFRTTVSLVTALAAGFAWAICLIATSGLQLSESKFLLALFLTALLPVVLYWQLLLYKQHARKVLFLLDAIENNDTSIHFAEDNGTPDSRLVNHAINRVAQILYQVKTETAQQEKYYELILNCVDTGIIVLNDKGVICQKNNGALRLLGTDVLTHIIQLERIDKKLASLLKDCHAGNKLQVPICNERGTKNLAVHVSEIVLHGDHLRILALNDIHNELDEKEMDSWNKLTRVLTHEIMNSVTPITSLSETLLQLTKNEKEINRDELQGGLQTIRATGQSLLTFVESYRQFTHIPSPIPGLFYVKDFTKRMINLARHQYPNSSIAFLTEITPDDLILYADENLISQVMTNLLKNAVQAIESENKDKKEKYIRIHAYCNEEEAVVIEITNNGPPIPPDVESHIFVPFFTTREEGSGVGLSISRQIMRLSGGSLTLKSDGKETTFVLKFN</sequence>
<evidence type="ECO:0000256" key="5">
    <source>
        <dbReference type="ARBA" id="ARBA00022777"/>
    </source>
</evidence>
<evidence type="ECO:0000256" key="1">
    <source>
        <dbReference type="ARBA" id="ARBA00000085"/>
    </source>
</evidence>
<protein>
    <recommendedName>
        <fullName evidence="2">histidine kinase</fullName>
        <ecNumber evidence="2">2.7.13.3</ecNumber>
    </recommendedName>
</protein>
<comment type="caution">
    <text evidence="10">The sequence shown here is derived from an EMBL/GenBank/DDBJ whole genome shotgun (WGS) entry which is preliminary data.</text>
</comment>
<keyword evidence="8" id="KW-0472">Membrane</keyword>
<dbReference type="InterPro" id="IPR036890">
    <property type="entry name" value="HATPase_C_sf"/>
</dbReference>
<accession>A0AA41D6T7</accession>
<dbReference type="EC" id="2.7.13.3" evidence="2"/>
<feature type="domain" description="Histidine kinase" evidence="9">
    <location>
        <begin position="241"/>
        <end position="456"/>
    </location>
</feature>
<dbReference type="InterPro" id="IPR004358">
    <property type="entry name" value="Sig_transdc_His_kin-like_C"/>
</dbReference>
<dbReference type="InterPro" id="IPR003594">
    <property type="entry name" value="HATPase_dom"/>
</dbReference>
<dbReference type="PRINTS" id="PR00344">
    <property type="entry name" value="BCTRLSENSOR"/>
</dbReference>
<organism evidence="10 11">
    <name type="scientific">Caecibacteroides pullorum</name>
    <dbReference type="NCBI Taxonomy" id="2725562"/>
    <lineage>
        <taxon>Bacteria</taxon>
        <taxon>Pseudomonadati</taxon>
        <taxon>Bacteroidota</taxon>
        <taxon>Bacteroidia</taxon>
        <taxon>Bacteroidales</taxon>
        <taxon>Bacteroidaceae</taxon>
        <taxon>Caecibacteroides</taxon>
    </lineage>
</organism>
<keyword evidence="4" id="KW-0547">Nucleotide-binding</keyword>
<dbReference type="PANTHER" id="PTHR43065:SF46">
    <property type="entry name" value="C4-DICARBOXYLATE TRANSPORT SENSOR PROTEIN DCTB"/>
    <property type="match status" value="1"/>
</dbReference>
<keyword evidence="6" id="KW-0067">ATP-binding</keyword>
<evidence type="ECO:0000313" key="11">
    <source>
        <dbReference type="Proteomes" id="UP000698924"/>
    </source>
</evidence>
<evidence type="ECO:0000256" key="2">
    <source>
        <dbReference type="ARBA" id="ARBA00012438"/>
    </source>
</evidence>
<dbReference type="Proteomes" id="UP000698924">
    <property type="component" value="Unassembled WGS sequence"/>
</dbReference>
<evidence type="ECO:0000313" key="10">
    <source>
        <dbReference type="EMBL" id="MBM6856788.1"/>
    </source>
</evidence>
<evidence type="ECO:0000256" key="4">
    <source>
        <dbReference type="ARBA" id="ARBA00022741"/>
    </source>
</evidence>
<dbReference type="InterPro" id="IPR005467">
    <property type="entry name" value="His_kinase_dom"/>
</dbReference>
<keyword evidence="8" id="KW-1133">Transmembrane helix</keyword>
<evidence type="ECO:0000256" key="8">
    <source>
        <dbReference type="SAM" id="Phobius"/>
    </source>
</evidence>
<dbReference type="PROSITE" id="PS50109">
    <property type="entry name" value="HIS_KIN"/>
    <property type="match status" value="1"/>
</dbReference>
<dbReference type="EMBL" id="JACJMO010000003">
    <property type="protein sequence ID" value="MBM6856788.1"/>
    <property type="molecule type" value="Genomic_DNA"/>
</dbReference>
<evidence type="ECO:0000259" key="9">
    <source>
        <dbReference type="PROSITE" id="PS50109"/>
    </source>
</evidence>
<evidence type="ECO:0000256" key="3">
    <source>
        <dbReference type="ARBA" id="ARBA00022679"/>
    </source>
</evidence>
<dbReference type="GO" id="GO:0005524">
    <property type="term" value="F:ATP binding"/>
    <property type="evidence" value="ECO:0007669"/>
    <property type="project" value="UniProtKB-KW"/>
</dbReference>
<keyword evidence="3" id="KW-0808">Transferase</keyword>
<keyword evidence="11" id="KW-1185">Reference proteome</keyword>
<proteinExistence type="predicted"/>
<keyword evidence="8" id="KW-0812">Transmembrane</keyword>
<keyword evidence="5" id="KW-0418">Kinase</keyword>
<reference evidence="10 11" key="1">
    <citation type="journal article" date="2021" name="Sci. Rep.">
        <title>The distribution of antibiotic resistance genes in chicken gut microbiota commensals.</title>
        <authorList>
            <person name="Juricova H."/>
            <person name="Matiasovicova J."/>
            <person name="Kubasova T."/>
            <person name="Cejkova D."/>
            <person name="Rychlik I."/>
        </authorList>
    </citation>
    <scope>NUCLEOTIDE SEQUENCE [LARGE SCALE GENOMIC DNA]</scope>
    <source>
        <strain evidence="10 11">An421</strain>
    </source>
</reference>
<name>A0AA41D6T7_9BACT</name>
<keyword evidence="7" id="KW-0902">Two-component regulatory system</keyword>